<dbReference type="OrthoDB" id="5379388at2759"/>
<evidence type="ECO:0000256" key="2">
    <source>
        <dbReference type="ARBA" id="ARBA00023015"/>
    </source>
</evidence>
<evidence type="ECO:0000259" key="7">
    <source>
        <dbReference type="SMART" id="SM00906"/>
    </source>
</evidence>
<protein>
    <recommendedName>
        <fullName evidence="7">Xylanolytic transcriptional activator regulatory domain-containing protein</fullName>
    </recommendedName>
</protein>
<dbReference type="GO" id="GO:0003677">
    <property type="term" value="F:DNA binding"/>
    <property type="evidence" value="ECO:0007669"/>
    <property type="project" value="UniProtKB-KW"/>
</dbReference>
<accession>A0A3N4LWF9</accession>
<dbReference type="InParanoid" id="A0A3N4LWF9"/>
<proteinExistence type="predicted"/>
<keyword evidence="3" id="KW-0238">DNA-binding</keyword>
<dbReference type="EMBL" id="ML121539">
    <property type="protein sequence ID" value="RPB24981.1"/>
    <property type="molecule type" value="Genomic_DNA"/>
</dbReference>
<name>A0A3N4LWF9_9PEZI</name>
<dbReference type="GO" id="GO:0005634">
    <property type="term" value="C:nucleus"/>
    <property type="evidence" value="ECO:0007669"/>
    <property type="project" value="UniProtKB-SubCell"/>
</dbReference>
<feature type="compositionally biased region" description="Polar residues" evidence="6">
    <location>
        <begin position="121"/>
        <end position="137"/>
    </location>
</feature>
<dbReference type="PANTHER" id="PTHR46910">
    <property type="entry name" value="TRANSCRIPTION FACTOR PDR1"/>
    <property type="match status" value="1"/>
</dbReference>
<sequence length="603" mass="67574">MERLSKIEGRIDGFDAKLDSIHTLLIGLTRFANKAAKITDDASGAPIPHSAVNRGWSTTESDITAHDGLEDDLAPVGDSLLPDDNGNTQYLGRSSNYSFTADAEMLVQSRLRGMGRKSSAAKGSTADNNNMHRNTPHGQGIGDWRDKEVIEDEEDANPLSGMAMHMGDMHMGVDSAKGRERSSPIEIAPRPSGLDESATRMLDEAAELAGVGGTKSGGDEDYYCPTKEEIQIILDRIYTNLAVGLPLFSNIPPAHLMCRLFESPSKFIAETEYDTSWVTIGYCLAYYGLGFELNTEDVVQRRKEVALKRAMARNAWASFKDLRLFLTPDIEHVQALMMLSIVAQDTSRPGLCWMLTCQACRLAQAMGLHRRVDPNSNGLTSADIELRKYIFWTLYVLDKSFSLSFGRTSCFQDYDCDVELPKSSDTPPGPDMAPIDVMACFQPEYFRAMVELAKLQSAVYKKLYSARASNTKGRSRSWVKETEKWVWELDSRLRMWKEGLITDLISQAHSTLLPKANRFHEEVIISLENMEFSYHTLMTMIHRRLFRPAAGEYDDGGLITGPNTRKRSQNILLHSARSAIHVVRKLGDHKNYMKTKWLIHSAH</sequence>
<evidence type="ECO:0000256" key="5">
    <source>
        <dbReference type="ARBA" id="ARBA00023242"/>
    </source>
</evidence>
<dbReference type="InterPro" id="IPR050987">
    <property type="entry name" value="AtrR-like"/>
</dbReference>
<dbReference type="GO" id="GO:0003700">
    <property type="term" value="F:DNA-binding transcription factor activity"/>
    <property type="evidence" value="ECO:0007669"/>
    <property type="project" value="InterPro"/>
</dbReference>
<dbReference type="SMART" id="SM00906">
    <property type="entry name" value="Fungal_trans"/>
    <property type="match status" value="1"/>
</dbReference>
<evidence type="ECO:0000313" key="9">
    <source>
        <dbReference type="Proteomes" id="UP000267821"/>
    </source>
</evidence>
<dbReference type="AlphaFoldDB" id="A0A3N4LWF9"/>
<evidence type="ECO:0000256" key="1">
    <source>
        <dbReference type="ARBA" id="ARBA00004123"/>
    </source>
</evidence>
<reference evidence="8 9" key="1">
    <citation type="journal article" date="2018" name="Nat. Ecol. Evol.">
        <title>Pezizomycetes genomes reveal the molecular basis of ectomycorrhizal truffle lifestyle.</title>
        <authorList>
            <person name="Murat C."/>
            <person name="Payen T."/>
            <person name="Noel B."/>
            <person name="Kuo A."/>
            <person name="Morin E."/>
            <person name="Chen J."/>
            <person name="Kohler A."/>
            <person name="Krizsan K."/>
            <person name="Balestrini R."/>
            <person name="Da Silva C."/>
            <person name="Montanini B."/>
            <person name="Hainaut M."/>
            <person name="Levati E."/>
            <person name="Barry K.W."/>
            <person name="Belfiori B."/>
            <person name="Cichocki N."/>
            <person name="Clum A."/>
            <person name="Dockter R.B."/>
            <person name="Fauchery L."/>
            <person name="Guy J."/>
            <person name="Iotti M."/>
            <person name="Le Tacon F."/>
            <person name="Lindquist E.A."/>
            <person name="Lipzen A."/>
            <person name="Malagnac F."/>
            <person name="Mello A."/>
            <person name="Molinier V."/>
            <person name="Miyauchi S."/>
            <person name="Poulain J."/>
            <person name="Riccioni C."/>
            <person name="Rubini A."/>
            <person name="Sitrit Y."/>
            <person name="Splivallo R."/>
            <person name="Traeger S."/>
            <person name="Wang M."/>
            <person name="Zifcakova L."/>
            <person name="Wipf D."/>
            <person name="Zambonelli A."/>
            <person name="Paolocci F."/>
            <person name="Nowrousian M."/>
            <person name="Ottonello S."/>
            <person name="Baldrian P."/>
            <person name="Spatafora J.W."/>
            <person name="Henrissat B."/>
            <person name="Nagy L.G."/>
            <person name="Aury J.M."/>
            <person name="Wincker P."/>
            <person name="Grigoriev I.V."/>
            <person name="Bonfante P."/>
            <person name="Martin F.M."/>
        </authorList>
    </citation>
    <scope>NUCLEOTIDE SEQUENCE [LARGE SCALE GENOMIC DNA]</scope>
    <source>
        <strain evidence="8 9">ATCC MYA-4762</strain>
    </source>
</reference>
<dbReference type="PANTHER" id="PTHR46910:SF37">
    <property type="entry name" value="ZN(II)2CYS6 TRANSCRIPTION FACTOR (EUROFUNG)"/>
    <property type="match status" value="1"/>
</dbReference>
<dbReference type="STRING" id="1051890.A0A3N4LWF9"/>
<evidence type="ECO:0000256" key="4">
    <source>
        <dbReference type="ARBA" id="ARBA00023163"/>
    </source>
</evidence>
<evidence type="ECO:0000313" key="8">
    <source>
        <dbReference type="EMBL" id="RPB24981.1"/>
    </source>
</evidence>
<dbReference type="InterPro" id="IPR007219">
    <property type="entry name" value="XnlR_reg_dom"/>
</dbReference>
<dbReference type="GO" id="GO:0006351">
    <property type="term" value="P:DNA-templated transcription"/>
    <property type="evidence" value="ECO:0007669"/>
    <property type="project" value="InterPro"/>
</dbReference>
<feature type="domain" description="Xylanolytic transcriptional activator regulatory" evidence="7">
    <location>
        <begin position="352"/>
        <end position="427"/>
    </location>
</feature>
<dbReference type="GO" id="GO:0008270">
    <property type="term" value="F:zinc ion binding"/>
    <property type="evidence" value="ECO:0007669"/>
    <property type="project" value="InterPro"/>
</dbReference>
<dbReference type="CDD" id="cd12148">
    <property type="entry name" value="fungal_TF_MHR"/>
    <property type="match status" value="1"/>
</dbReference>
<keyword evidence="2" id="KW-0805">Transcription regulation</keyword>
<evidence type="ECO:0000256" key="6">
    <source>
        <dbReference type="SAM" id="MobiDB-lite"/>
    </source>
</evidence>
<feature type="region of interest" description="Disordered" evidence="6">
    <location>
        <begin position="114"/>
        <end position="143"/>
    </location>
</feature>
<evidence type="ECO:0000256" key="3">
    <source>
        <dbReference type="ARBA" id="ARBA00023125"/>
    </source>
</evidence>
<dbReference type="Pfam" id="PF04082">
    <property type="entry name" value="Fungal_trans"/>
    <property type="match status" value="1"/>
</dbReference>
<keyword evidence="5" id="KW-0539">Nucleus</keyword>
<keyword evidence="9" id="KW-1185">Reference proteome</keyword>
<organism evidence="8 9">
    <name type="scientific">Terfezia boudieri ATCC MYA-4762</name>
    <dbReference type="NCBI Taxonomy" id="1051890"/>
    <lineage>
        <taxon>Eukaryota</taxon>
        <taxon>Fungi</taxon>
        <taxon>Dikarya</taxon>
        <taxon>Ascomycota</taxon>
        <taxon>Pezizomycotina</taxon>
        <taxon>Pezizomycetes</taxon>
        <taxon>Pezizales</taxon>
        <taxon>Pezizaceae</taxon>
        <taxon>Terfezia</taxon>
    </lineage>
</organism>
<gene>
    <name evidence="8" type="ORF">L211DRAFT_132596</name>
</gene>
<dbReference type="Proteomes" id="UP000267821">
    <property type="component" value="Unassembled WGS sequence"/>
</dbReference>
<comment type="subcellular location">
    <subcellularLocation>
        <location evidence="1">Nucleus</location>
    </subcellularLocation>
</comment>
<keyword evidence="4" id="KW-0804">Transcription</keyword>